<dbReference type="AlphaFoldDB" id="A0A7J5U1Y7"/>
<protein>
    <submittedName>
        <fullName evidence="2">Endonuclease</fullName>
    </submittedName>
</protein>
<evidence type="ECO:0000259" key="1">
    <source>
        <dbReference type="Pfam" id="PF03372"/>
    </source>
</evidence>
<keyword evidence="2" id="KW-0255">Endonuclease</keyword>
<evidence type="ECO:0000313" key="3">
    <source>
        <dbReference type="Proteomes" id="UP000488299"/>
    </source>
</evidence>
<dbReference type="GO" id="GO:0006506">
    <property type="term" value="P:GPI anchor biosynthetic process"/>
    <property type="evidence" value="ECO:0007669"/>
    <property type="project" value="TreeGrafter"/>
</dbReference>
<dbReference type="RefSeq" id="WP_152123379.1">
    <property type="nucleotide sequence ID" value="NZ_WELI01000002.1"/>
</dbReference>
<evidence type="ECO:0000313" key="2">
    <source>
        <dbReference type="EMBL" id="KAB7731787.1"/>
    </source>
</evidence>
<dbReference type="GO" id="GO:0004519">
    <property type="term" value="F:endonuclease activity"/>
    <property type="evidence" value="ECO:0007669"/>
    <property type="project" value="UniProtKB-KW"/>
</dbReference>
<name>A0A7J5U1Y7_9BACT</name>
<feature type="domain" description="Endonuclease/exonuclease/phosphatase" evidence="1">
    <location>
        <begin position="34"/>
        <end position="255"/>
    </location>
</feature>
<dbReference type="SUPFAM" id="SSF56219">
    <property type="entry name" value="DNase I-like"/>
    <property type="match status" value="1"/>
</dbReference>
<gene>
    <name evidence="2" type="ORF">F5984_06060</name>
</gene>
<dbReference type="PROSITE" id="PS51257">
    <property type="entry name" value="PROKAR_LIPOPROTEIN"/>
    <property type="match status" value="1"/>
</dbReference>
<dbReference type="Proteomes" id="UP000488299">
    <property type="component" value="Unassembled WGS sequence"/>
</dbReference>
<dbReference type="PANTHER" id="PTHR14859:SF15">
    <property type="entry name" value="ENDONUCLEASE_EXONUCLEASE_PHOSPHATASE DOMAIN-CONTAINING PROTEIN"/>
    <property type="match status" value="1"/>
</dbReference>
<dbReference type="PANTHER" id="PTHR14859">
    <property type="entry name" value="CALCOFLUOR WHITE HYPERSENSITIVE PROTEIN PRECURSOR"/>
    <property type="match status" value="1"/>
</dbReference>
<accession>A0A7J5U1Y7</accession>
<keyword evidence="2" id="KW-0540">Nuclease</keyword>
<dbReference type="InterPro" id="IPR005135">
    <property type="entry name" value="Endo/exonuclease/phosphatase"/>
</dbReference>
<dbReference type="Gene3D" id="3.60.10.10">
    <property type="entry name" value="Endonuclease/exonuclease/phosphatase"/>
    <property type="match status" value="1"/>
</dbReference>
<sequence length="264" mass="29013">MRFLFVLFLSVLVGACTRSGAPTAEANRLRVLCYNIHHANPPSRAGVIDIAAIAAVINAQKPDVVMVQEVDVRTGRSGKALDQAAELGRQTGLNAYFFKGIDYDGGEYGIAILSKYPLTNQRRIPLPLDSATRGEPRVLGLATVTLPGKRTVTLANTHLDAQRAPTNRQLQAARIVEVLRQEKHPVILAGDFNDSPDSQTLQLLKRVVEPSCQSCPPTIPVENPNRAIDFVTFTPKDRFRVIEHRVIPERVASDHLPVLVELAY</sequence>
<comment type="caution">
    <text evidence="2">The sequence shown here is derived from an EMBL/GenBank/DDBJ whole genome shotgun (WGS) entry which is preliminary data.</text>
</comment>
<organism evidence="2 3">
    <name type="scientific">Rudanella paleaurantiibacter</name>
    <dbReference type="NCBI Taxonomy" id="2614655"/>
    <lineage>
        <taxon>Bacteria</taxon>
        <taxon>Pseudomonadati</taxon>
        <taxon>Bacteroidota</taxon>
        <taxon>Cytophagia</taxon>
        <taxon>Cytophagales</taxon>
        <taxon>Cytophagaceae</taxon>
        <taxon>Rudanella</taxon>
    </lineage>
</organism>
<keyword evidence="2" id="KW-0378">Hydrolase</keyword>
<dbReference type="Pfam" id="PF03372">
    <property type="entry name" value="Exo_endo_phos"/>
    <property type="match status" value="1"/>
</dbReference>
<dbReference type="EMBL" id="WELI01000002">
    <property type="protein sequence ID" value="KAB7731787.1"/>
    <property type="molecule type" value="Genomic_DNA"/>
</dbReference>
<dbReference type="InterPro" id="IPR051916">
    <property type="entry name" value="GPI-anchor_lipid_remodeler"/>
</dbReference>
<dbReference type="GO" id="GO:0016020">
    <property type="term" value="C:membrane"/>
    <property type="evidence" value="ECO:0007669"/>
    <property type="project" value="GOC"/>
</dbReference>
<proteinExistence type="predicted"/>
<dbReference type="InterPro" id="IPR036691">
    <property type="entry name" value="Endo/exonu/phosph_ase_sf"/>
</dbReference>
<keyword evidence="3" id="KW-1185">Reference proteome</keyword>
<reference evidence="2 3" key="1">
    <citation type="submission" date="2019-10" db="EMBL/GenBank/DDBJ databases">
        <title>Rudanella paleaurantiibacter sp. nov., isolated from sludge.</title>
        <authorList>
            <person name="Xu S.Q."/>
        </authorList>
    </citation>
    <scope>NUCLEOTIDE SEQUENCE [LARGE SCALE GENOMIC DNA]</scope>
    <source>
        <strain evidence="2 3">HX-22-17</strain>
    </source>
</reference>